<keyword evidence="1" id="KW-0472">Membrane</keyword>
<evidence type="ECO:0000259" key="3">
    <source>
        <dbReference type="Pfam" id="PF13194"/>
    </source>
</evidence>
<evidence type="ECO:0000313" key="5">
    <source>
        <dbReference type="Proteomes" id="UP000001844"/>
    </source>
</evidence>
<organism evidence="4 5">
    <name type="scientific">Nitrosococcus halophilus (strain Nc4)</name>
    <dbReference type="NCBI Taxonomy" id="472759"/>
    <lineage>
        <taxon>Bacteria</taxon>
        <taxon>Pseudomonadati</taxon>
        <taxon>Pseudomonadota</taxon>
        <taxon>Gammaproteobacteria</taxon>
        <taxon>Chromatiales</taxon>
        <taxon>Chromatiaceae</taxon>
        <taxon>Nitrosococcus</taxon>
    </lineage>
</organism>
<keyword evidence="1" id="KW-0812">Transmembrane</keyword>
<dbReference type="KEGG" id="nhl:Nhal_0662"/>
<feature type="transmembrane region" description="Helical" evidence="1">
    <location>
        <begin position="261"/>
        <end position="283"/>
    </location>
</feature>
<evidence type="ECO:0000256" key="1">
    <source>
        <dbReference type="SAM" id="Phobius"/>
    </source>
</evidence>
<reference evidence="5" key="1">
    <citation type="submission" date="2010-04" db="EMBL/GenBank/DDBJ databases">
        <title>Complete genome sequence of Nitrosococcus halophilus Nc4, a salt-adapted, aerobic obligate ammonia-oxidizing sulfur purple bacterium.</title>
        <authorList>
            <consortium name="US DOE Joint Genome Institute"/>
            <person name="Campbell M.A."/>
            <person name="Malfatti S.A."/>
            <person name="Chain P.S.G."/>
            <person name="Heidelberg J.F."/>
            <person name="Ward B.B."/>
            <person name="Klotz M.G."/>
        </authorList>
    </citation>
    <scope>NUCLEOTIDE SEQUENCE [LARGE SCALE GENOMIC DNA]</scope>
    <source>
        <strain evidence="5">Nc4</strain>
    </source>
</reference>
<sequence>MELFEQLGLALALGLLVGLERGWQERHAEEGTRIAGLRTFGLISLLGGLCALLAEQVGSILLGFTFLAFALLVFVSYFDSVRRSGDRGMTTVVATLVTFALGALTVMGYETVAAAVAVVVTILLGLKPVLHGWVARLRQEELYAVYKLLLISVVLLPVLPNQGFGPWQTLNPYEIWWMVVLIAGVSFIGYFAVRIGGAGRGVLVTALSAGLVSSTALTLNFSRVARANPQGQRLLGAGIAFAAATMFPRLLLVVGIIYPPVVFYLLFPVGLMGAIVFGGGYWLWRGAKRQTTPHVTLENPCDLGMAVKFGGLLALVMLASRALKEWFGDIGLYVVAGISGISDVDAISLTLARMAQDEAEALTVAAIGIFLAAMVNTLVKGGLAWGIGGARFGLPILGIFLLSVVMGGSSLLLWGGNIPGLEQV</sequence>
<feature type="transmembrane region" description="Helical" evidence="1">
    <location>
        <begin position="90"/>
        <end position="106"/>
    </location>
</feature>
<dbReference type="RefSeq" id="WP_013031736.1">
    <property type="nucleotide sequence ID" value="NC_013960.1"/>
</dbReference>
<feature type="transmembrane region" description="Helical" evidence="1">
    <location>
        <begin position="60"/>
        <end position="78"/>
    </location>
</feature>
<feature type="transmembrane region" description="Helical" evidence="1">
    <location>
        <begin position="142"/>
        <end position="160"/>
    </location>
</feature>
<dbReference type="HOGENOM" id="CLU_036781_1_1_6"/>
<feature type="transmembrane region" description="Helical" evidence="1">
    <location>
        <begin position="303"/>
        <end position="323"/>
    </location>
</feature>
<keyword evidence="1" id="KW-1133">Transmembrane helix</keyword>
<dbReference type="PANTHER" id="PTHR39084">
    <property type="entry name" value="MEMBRANE PROTEIN-RELATED"/>
    <property type="match status" value="1"/>
</dbReference>
<feature type="transmembrane region" description="Helical" evidence="1">
    <location>
        <begin position="175"/>
        <end position="193"/>
    </location>
</feature>
<dbReference type="AlphaFoldDB" id="D5BWW1"/>
<dbReference type="PANTHER" id="PTHR39084:SF1">
    <property type="entry name" value="DUF4010 DOMAIN-CONTAINING PROTEIN"/>
    <property type="match status" value="1"/>
</dbReference>
<feature type="transmembrane region" description="Helical" evidence="1">
    <location>
        <begin position="234"/>
        <end position="254"/>
    </location>
</feature>
<dbReference type="InterPro" id="IPR049177">
    <property type="entry name" value="MgtC_SapB_SrpB_YhiD_N"/>
</dbReference>
<proteinExistence type="predicted"/>
<protein>
    <submittedName>
        <fullName evidence="4">Membrane protein</fullName>
    </submittedName>
</protein>
<evidence type="ECO:0000313" key="4">
    <source>
        <dbReference type="EMBL" id="ADE13842.1"/>
    </source>
</evidence>
<gene>
    <name evidence="4" type="ordered locus">Nhal_0662</name>
</gene>
<dbReference type="EMBL" id="CP001798">
    <property type="protein sequence ID" value="ADE13842.1"/>
    <property type="molecule type" value="Genomic_DNA"/>
</dbReference>
<dbReference type="OrthoDB" id="9813718at2"/>
<feature type="domain" description="MgtC/SapB/SrpB/YhiD N-terminal" evidence="2">
    <location>
        <begin position="7"/>
        <end position="132"/>
    </location>
</feature>
<name>D5BWW1_NITHN</name>
<dbReference type="Proteomes" id="UP000001844">
    <property type="component" value="Chromosome"/>
</dbReference>
<feature type="transmembrane region" description="Helical" evidence="1">
    <location>
        <begin position="391"/>
        <end position="414"/>
    </location>
</feature>
<feature type="transmembrane region" description="Helical" evidence="1">
    <location>
        <begin position="330"/>
        <end position="355"/>
    </location>
</feature>
<dbReference type="InterPro" id="IPR025105">
    <property type="entry name" value="DUF4010"/>
</dbReference>
<dbReference type="eggNOG" id="COG3174">
    <property type="taxonomic scope" value="Bacteria"/>
</dbReference>
<feature type="transmembrane region" description="Helical" evidence="1">
    <location>
        <begin position="202"/>
        <end position="222"/>
    </location>
</feature>
<feature type="transmembrane region" description="Helical" evidence="1">
    <location>
        <begin position="361"/>
        <end position="379"/>
    </location>
</feature>
<dbReference type="STRING" id="472759.Nhal_0662"/>
<evidence type="ECO:0000259" key="2">
    <source>
        <dbReference type="Pfam" id="PF02308"/>
    </source>
</evidence>
<accession>D5BWW1</accession>
<keyword evidence="5" id="KW-1185">Reference proteome</keyword>
<dbReference type="Pfam" id="PF02308">
    <property type="entry name" value="MgtC"/>
    <property type="match status" value="1"/>
</dbReference>
<feature type="domain" description="DUF4010" evidence="3">
    <location>
        <begin position="180"/>
        <end position="388"/>
    </location>
</feature>
<dbReference type="Pfam" id="PF13194">
    <property type="entry name" value="DUF4010"/>
    <property type="match status" value="1"/>
</dbReference>
<feature type="transmembrane region" description="Helical" evidence="1">
    <location>
        <begin position="112"/>
        <end position="130"/>
    </location>
</feature>